<evidence type="ECO:0000313" key="1">
    <source>
        <dbReference type="EMBL" id="JAH59971.1"/>
    </source>
</evidence>
<dbReference type="EMBL" id="GBXM01048606">
    <property type="protein sequence ID" value="JAH59971.1"/>
    <property type="molecule type" value="Transcribed_RNA"/>
</dbReference>
<reference evidence="1" key="2">
    <citation type="journal article" date="2015" name="Fish Shellfish Immunol.">
        <title>Early steps in the European eel (Anguilla anguilla)-Vibrio vulnificus interaction in the gills: Role of the RtxA13 toxin.</title>
        <authorList>
            <person name="Callol A."/>
            <person name="Pajuelo D."/>
            <person name="Ebbesson L."/>
            <person name="Teles M."/>
            <person name="MacKenzie S."/>
            <person name="Amaro C."/>
        </authorList>
    </citation>
    <scope>NUCLEOTIDE SEQUENCE</scope>
</reference>
<dbReference type="AlphaFoldDB" id="A0A0E9U2E2"/>
<reference evidence="1" key="1">
    <citation type="submission" date="2014-11" db="EMBL/GenBank/DDBJ databases">
        <authorList>
            <person name="Amaro Gonzalez C."/>
        </authorList>
    </citation>
    <scope>NUCLEOTIDE SEQUENCE</scope>
</reference>
<organism evidence="1">
    <name type="scientific">Anguilla anguilla</name>
    <name type="common">European freshwater eel</name>
    <name type="synonym">Muraena anguilla</name>
    <dbReference type="NCBI Taxonomy" id="7936"/>
    <lineage>
        <taxon>Eukaryota</taxon>
        <taxon>Metazoa</taxon>
        <taxon>Chordata</taxon>
        <taxon>Craniata</taxon>
        <taxon>Vertebrata</taxon>
        <taxon>Euteleostomi</taxon>
        <taxon>Actinopterygii</taxon>
        <taxon>Neopterygii</taxon>
        <taxon>Teleostei</taxon>
        <taxon>Anguilliformes</taxon>
        <taxon>Anguillidae</taxon>
        <taxon>Anguilla</taxon>
    </lineage>
</organism>
<name>A0A0E9U2E2_ANGAN</name>
<proteinExistence type="predicted"/>
<sequence>MQYPAKCLTVFYVAFLNILKDCPNSTNETSKSAEIEQISVFSWVYLITFYQGWIPTLTFHYFS</sequence>
<accession>A0A0E9U2E2</accession>
<protein>
    <submittedName>
        <fullName evidence="1">Uncharacterized protein</fullName>
    </submittedName>
</protein>